<evidence type="ECO:0000256" key="1">
    <source>
        <dbReference type="SAM" id="MobiDB-lite"/>
    </source>
</evidence>
<organism evidence="3 4">
    <name type="scientific">Aplysia californica</name>
    <name type="common">California sea hare</name>
    <dbReference type="NCBI Taxonomy" id="6500"/>
    <lineage>
        <taxon>Eukaryota</taxon>
        <taxon>Metazoa</taxon>
        <taxon>Spiralia</taxon>
        <taxon>Lophotrochozoa</taxon>
        <taxon>Mollusca</taxon>
        <taxon>Gastropoda</taxon>
        <taxon>Heterobranchia</taxon>
        <taxon>Euthyneura</taxon>
        <taxon>Tectipleura</taxon>
        <taxon>Aplysiida</taxon>
        <taxon>Aplysioidea</taxon>
        <taxon>Aplysiidae</taxon>
        <taxon>Aplysia</taxon>
    </lineage>
</organism>
<reference evidence="4" key="1">
    <citation type="submission" date="2025-08" db="UniProtKB">
        <authorList>
            <consortium name="RefSeq"/>
        </authorList>
    </citation>
    <scope>IDENTIFICATION</scope>
</reference>
<dbReference type="RefSeq" id="XP_005090959.1">
    <property type="nucleotide sequence ID" value="XM_005090902.3"/>
</dbReference>
<name>A0ABM0JD49_APLCA</name>
<evidence type="ECO:0000313" key="4">
    <source>
        <dbReference type="RefSeq" id="XP_005090959.1"/>
    </source>
</evidence>
<keyword evidence="2" id="KW-0732">Signal</keyword>
<keyword evidence="3" id="KW-1185">Reference proteome</keyword>
<proteinExistence type="predicted"/>
<dbReference type="GeneID" id="101859684"/>
<feature type="compositionally biased region" description="Acidic residues" evidence="1">
    <location>
        <begin position="64"/>
        <end position="73"/>
    </location>
</feature>
<feature type="signal peptide" evidence="2">
    <location>
        <begin position="1"/>
        <end position="25"/>
    </location>
</feature>
<feature type="region of interest" description="Disordered" evidence="1">
    <location>
        <begin position="63"/>
        <end position="86"/>
    </location>
</feature>
<feature type="chain" id="PRO_5046843473" evidence="2">
    <location>
        <begin position="26"/>
        <end position="154"/>
    </location>
</feature>
<evidence type="ECO:0000313" key="3">
    <source>
        <dbReference type="Proteomes" id="UP000694888"/>
    </source>
</evidence>
<dbReference type="Proteomes" id="UP000694888">
    <property type="component" value="Unplaced"/>
</dbReference>
<sequence length="154" mass="17353">MFCLEPANYVTSVILLTSLLAVTYCQFSEEAPAENREQGSDNVEFPKGISRLLLKNMRFRDLSDAEENSEEGGEEHGAYTPSDYRPYRILGQERKPKANRYAPFLRLSRNGAVSSQLSKRERQQALVSNLAALLTDMKDRDGGSTLRMPSLRFG</sequence>
<gene>
    <name evidence="4" type="primary">LOC101859684</name>
</gene>
<evidence type="ECO:0000256" key="2">
    <source>
        <dbReference type="SAM" id="SignalP"/>
    </source>
</evidence>
<accession>A0ABM0JD49</accession>
<protein>
    <submittedName>
        <fullName evidence="4">Uncharacterized protein LOC101859684</fullName>
    </submittedName>
</protein>